<dbReference type="Proteomes" id="UP001256588">
    <property type="component" value="Unassembled WGS sequence"/>
</dbReference>
<evidence type="ECO:0000313" key="2">
    <source>
        <dbReference type="Proteomes" id="UP001256588"/>
    </source>
</evidence>
<evidence type="ECO:0008006" key="3">
    <source>
        <dbReference type="Google" id="ProtNLM"/>
    </source>
</evidence>
<accession>A0ABU1XVD2</accession>
<evidence type="ECO:0000313" key="1">
    <source>
        <dbReference type="EMBL" id="MDR7192698.1"/>
    </source>
</evidence>
<gene>
    <name evidence="1" type="ORF">J2W68_001414</name>
</gene>
<dbReference type="RefSeq" id="WP_310233985.1">
    <property type="nucleotide sequence ID" value="NZ_JAVDWO010000005.1"/>
</dbReference>
<protein>
    <recommendedName>
        <fullName evidence="3">Primase C-terminal 2 domain-containing protein</fullName>
    </recommendedName>
</protein>
<organism evidence="1 2">
    <name type="scientific">Luteimonas terrae</name>
    <dbReference type="NCBI Taxonomy" id="1530191"/>
    <lineage>
        <taxon>Bacteria</taxon>
        <taxon>Pseudomonadati</taxon>
        <taxon>Pseudomonadota</taxon>
        <taxon>Gammaproteobacteria</taxon>
        <taxon>Lysobacterales</taxon>
        <taxon>Lysobacteraceae</taxon>
        <taxon>Luteimonas</taxon>
    </lineage>
</organism>
<keyword evidence="2" id="KW-1185">Reference proteome</keyword>
<dbReference type="EMBL" id="JAVDWO010000005">
    <property type="protein sequence ID" value="MDR7192698.1"/>
    <property type="molecule type" value="Genomic_DNA"/>
</dbReference>
<proteinExistence type="predicted"/>
<reference evidence="1 2" key="1">
    <citation type="submission" date="2023-07" db="EMBL/GenBank/DDBJ databases">
        <title>Sorghum-associated microbial communities from plants grown in Nebraska, USA.</title>
        <authorList>
            <person name="Schachtman D."/>
        </authorList>
    </citation>
    <scope>NUCLEOTIDE SEQUENCE [LARGE SCALE GENOMIC DNA]</scope>
    <source>
        <strain evidence="1 2">4099</strain>
    </source>
</reference>
<sequence>MSSPVPHSSVDLFGAGSATSDWTVEAAALLERFAASESQPWTCERYRAWAAQQGLHLPDEQRRFGAVILAGLRLGWFVRVGYAPARSSNSAPKPLYMGVGQ</sequence>
<comment type="caution">
    <text evidence="1">The sequence shown here is derived from an EMBL/GenBank/DDBJ whole genome shotgun (WGS) entry which is preliminary data.</text>
</comment>
<name>A0ABU1XVD2_9GAMM</name>